<evidence type="ECO:0000313" key="7">
    <source>
        <dbReference type="Proteomes" id="UP000199735"/>
    </source>
</evidence>
<dbReference type="Pfam" id="PF07963">
    <property type="entry name" value="N_methyl"/>
    <property type="match status" value="1"/>
</dbReference>
<dbReference type="InterPro" id="IPR016785">
    <property type="entry name" value="ComGD"/>
</dbReference>
<dbReference type="HOGENOM" id="CLU_125331_0_1_9"/>
<name>A0A075LLG9_9BACI</name>
<dbReference type="KEGG" id="tap:GZ22_09130"/>
<dbReference type="OrthoDB" id="1653576at2"/>
<dbReference type="EMBL" id="CP008876">
    <property type="protein sequence ID" value="AIF66787.1"/>
    <property type="molecule type" value="Genomic_DNA"/>
</dbReference>
<gene>
    <name evidence="4" type="ORF">GZ22_09130</name>
    <name evidence="5" type="ORF">SAMN04489762_0432</name>
</gene>
<evidence type="ECO:0000313" key="4">
    <source>
        <dbReference type="EMBL" id="AIF66787.1"/>
    </source>
</evidence>
<keyword evidence="3" id="KW-1133">Transmembrane helix</keyword>
<keyword evidence="3" id="KW-0472">Membrane</keyword>
<comment type="subcellular location">
    <subcellularLocation>
        <location evidence="1">Cell surface</location>
    </subcellularLocation>
</comment>
<dbReference type="InterPro" id="IPR045584">
    <property type="entry name" value="Pilin-like"/>
</dbReference>
<dbReference type="GO" id="GO:0030420">
    <property type="term" value="P:establishment of competence for transformation"/>
    <property type="evidence" value="ECO:0007669"/>
    <property type="project" value="UniProtKB-KW"/>
</dbReference>
<proteinExistence type="predicted"/>
<evidence type="ECO:0000256" key="3">
    <source>
        <dbReference type="SAM" id="Phobius"/>
    </source>
</evidence>
<dbReference type="EMBL" id="FOCD01000001">
    <property type="protein sequence ID" value="SEM57393.1"/>
    <property type="molecule type" value="Genomic_DNA"/>
</dbReference>
<dbReference type="Proteomes" id="UP000199735">
    <property type="component" value="Unassembled WGS sequence"/>
</dbReference>
<evidence type="ECO:0000313" key="6">
    <source>
        <dbReference type="Proteomes" id="UP000027980"/>
    </source>
</evidence>
<keyword evidence="2" id="KW-0178">Competence</keyword>
<evidence type="ECO:0000313" key="5">
    <source>
        <dbReference type="EMBL" id="SEM57393.1"/>
    </source>
</evidence>
<reference evidence="4 6" key="1">
    <citation type="submission" date="2014-07" db="EMBL/GenBank/DDBJ databases">
        <title>Complete genome sequence of a moderately halophilic bacterium Terribacillus aidingensis MP602, isolated from Cryptomeria fortunei in Tianmu mountain in China.</title>
        <authorList>
            <person name="Wang Y."/>
            <person name="Lu P."/>
            <person name="Zhang L."/>
        </authorList>
    </citation>
    <scope>NUCLEOTIDE SEQUENCE [LARGE SCALE GENOMIC DNA]</scope>
    <source>
        <strain evidence="4 6">MP602</strain>
    </source>
</reference>
<dbReference type="RefSeq" id="WP_038561281.1">
    <property type="nucleotide sequence ID" value="NZ_CP008876.1"/>
</dbReference>
<evidence type="ECO:0000256" key="2">
    <source>
        <dbReference type="ARBA" id="ARBA00023287"/>
    </source>
</evidence>
<organism evidence="4 6">
    <name type="scientific">Terribacillus saccharophilus</name>
    <dbReference type="NCBI Taxonomy" id="361277"/>
    <lineage>
        <taxon>Bacteria</taxon>
        <taxon>Bacillati</taxon>
        <taxon>Bacillota</taxon>
        <taxon>Bacilli</taxon>
        <taxon>Bacillales</taxon>
        <taxon>Bacillaceae</taxon>
        <taxon>Terribacillus</taxon>
    </lineage>
</organism>
<dbReference type="GO" id="GO:0009986">
    <property type="term" value="C:cell surface"/>
    <property type="evidence" value="ECO:0007669"/>
    <property type="project" value="UniProtKB-SubCell"/>
</dbReference>
<dbReference type="SUPFAM" id="SSF54523">
    <property type="entry name" value="Pili subunits"/>
    <property type="match status" value="1"/>
</dbReference>
<sequence>MHQVHKEKGFSLIELIIVLGLASLLISIGTGVYSHLLVEAEAKQFKKRLEQDLLYLQQYTQFDRSAKLYLEDDKYQISSSRLKKVLLVQEIPEGYTIKIYPNAMSFGFNQTGTALSPGNFTIHTPAGTDKLVFPLGKGRGRYEDTR</sequence>
<dbReference type="Proteomes" id="UP000027980">
    <property type="component" value="Chromosome"/>
</dbReference>
<dbReference type="GeneID" id="34220706"/>
<dbReference type="PIRSF" id="PIRSF021292">
    <property type="entry name" value="Competence_ComGD"/>
    <property type="match status" value="1"/>
</dbReference>
<dbReference type="InterPro" id="IPR012902">
    <property type="entry name" value="N_methyl_site"/>
</dbReference>
<accession>A0AAX2EAG2</accession>
<dbReference type="AlphaFoldDB" id="A0A075LLG9"/>
<reference evidence="5 7" key="2">
    <citation type="submission" date="2016-10" db="EMBL/GenBank/DDBJ databases">
        <authorList>
            <person name="Varghese N."/>
            <person name="Submissions S."/>
        </authorList>
    </citation>
    <scope>NUCLEOTIDE SEQUENCE [LARGE SCALE GENOMIC DNA]</scope>
    <source>
        <strain evidence="5 7">DSM 21619</strain>
    </source>
</reference>
<feature type="transmembrane region" description="Helical" evidence="3">
    <location>
        <begin position="12"/>
        <end position="38"/>
    </location>
</feature>
<evidence type="ECO:0000256" key="1">
    <source>
        <dbReference type="ARBA" id="ARBA00004241"/>
    </source>
</evidence>
<dbReference type="NCBIfam" id="TIGR02532">
    <property type="entry name" value="IV_pilin_GFxxxE"/>
    <property type="match status" value="1"/>
</dbReference>
<accession>A0A075LLG9</accession>
<keyword evidence="3" id="KW-0812">Transmembrane</keyword>
<protein>
    <submittedName>
        <fullName evidence="5">Competence protein ComGD</fullName>
    </submittedName>
</protein>